<evidence type="ECO:0000313" key="4">
    <source>
        <dbReference type="Proteomes" id="UP001378960"/>
    </source>
</evidence>
<keyword evidence="4" id="KW-1185">Reference proteome</keyword>
<sequence length="395" mass="46543">MTDVFSILNPTNNLPSNTLTNYKLIQLPKSFINELKSLSTTNEKILLKYGINSNKFQLKSSSPNSTPFLTTTNKTFKIRQQNHSNCQMLLHDFINFKNFENYLIIENFHNNIINYSNINIWEINNFNEIKDDEFNCITIESLNEVMTSFIKIFNQTPISVVEFDNLIINDNIYPSFNKIVKISQNLKIQLINEIILNFNSIDIKGTILNIYNKISEKYNIKNHLIIRIITFLIINYTNITDDITTETPCIDQFINYNIEDKKYILNDNKIIKFIISTILEKIKKISIDDLLIELRMNLPINYNTKFDIKDIITGIGYITNSNTVNYINIKTLRNLKTPNERFDKLFQLKSNWLIEEIEPFINDINVRNIKIDKFALKYCKVKRVNNNKRIMLTKR</sequence>
<dbReference type="EMBL" id="BTGB01000004">
    <property type="protein sequence ID" value="GMM46793.1"/>
    <property type="molecule type" value="Genomic_DNA"/>
</dbReference>
<protein>
    <submittedName>
        <fullName evidence="3">Dcc1 protein</fullName>
    </submittedName>
</protein>
<dbReference type="GO" id="GO:0031390">
    <property type="term" value="C:Ctf18 RFC-like complex"/>
    <property type="evidence" value="ECO:0007669"/>
    <property type="project" value="InterPro"/>
</dbReference>
<name>A0AAV5R6G6_PICKL</name>
<evidence type="ECO:0000313" key="3">
    <source>
        <dbReference type="EMBL" id="GMM46793.1"/>
    </source>
</evidence>
<evidence type="ECO:0000256" key="1">
    <source>
        <dbReference type="ARBA" id="ARBA00007017"/>
    </source>
</evidence>
<dbReference type="GO" id="GO:0034088">
    <property type="term" value="P:maintenance of mitotic sister chromatid cohesion"/>
    <property type="evidence" value="ECO:0007669"/>
    <property type="project" value="TreeGrafter"/>
</dbReference>
<reference evidence="3 4" key="1">
    <citation type="journal article" date="2023" name="Elife">
        <title>Identification of key yeast species and microbe-microbe interactions impacting larval growth of Drosophila in the wild.</title>
        <authorList>
            <person name="Mure A."/>
            <person name="Sugiura Y."/>
            <person name="Maeda R."/>
            <person name="Honda K."/>
            <person name="Sakurai N."/>
            <person name="Takahashi Y."/>
            <person name="Watada M."/>
            <person name="Katoh T."/>
            <person name="Gotoh A."/>
            <person name="Gotoh Y."/>
            <person name="Taniguchi I."/>
            <person name="Nakamura K."/>
            <person name="Hayashi T."/>
            <person name="Katayama T."/>
            <person name="Uemura T."/>
            <person name="Hattori Y."/>
        </authorList>
    </citation>
    <scope>NUCLEOTIDE SEQUENCE [LARGE SCALE GENOMIC DNA]</scope>
    <source>
        <strain evidence="3 4">PK-24</strain>
    </source>
</reference>
<proteinExistence type="inferred from homology"/>
<dbReference type="GO" id="GO:0000785">
    <property type="term" value="C:chromatin"/>
    <property type="evidence" value="ECO:0007669"/>
    <property type="project" value="TreeGrafter"/>
</dbReference>
<keyword evidence="2" id="KW-0235">DNA replication</keyword>
<comment type="similarity">
    <text evidence="1">Belongs to the DCC1 family.</text>
</comment>
<dbReference type="GO" id="GO:0000775">
    <property type="term" value="C:chromosome, centromeric region"/>
    <property type="evidence" value="ECO:0007669"/>
    <property type="project" value="TreeGrafter"/>
</dbReference>
<gene>
    <name evidence="3" type="ORF">DAPK24_033680</name>
</gene>
<dbReference type="PANTHER" id="PTHR13395:SF6">
    <property type="entry name" value="SISTER CHROMATID COHESION PROTEIN DCC1"/>
    <property type="match status" value="1"/>
</dbReference>
<dbReference type="GO" id="GO:0006260">
    <property type="term" value="P:DNA replication"/>
    <property type="evidence" value="ECO:0007669"/>
    <property type="project" value="UniProtKB-KW"/>
</dbReference>
<evidence type="ECO:0000256" key="2">
    <source>
        <dbReference type="ARBA" id="ARBA00022705"/>
    </source>
</evidence>
<dbReference type="Proteomes" id="UP001378960">
    <property type="component" value="Unassembled WGS sequence"/>
</dbReference>
<dbReference type="Pfam" id="PF09724">
    <property type="entry name" value="Dcc1"/>
    <property type="match status" value="1"/>
</dbReference>
<organism evidence="3 4">
    <name type="scientific">Pichia kluyveri</name>
    <name type="common">Yeast</name>
    <dbReference type="NCBI Taxonomy" id="36015"/>
    <lineage>
        <taxon>Eukaryota</taxon>
        <taxon>Fungi</taxon>
        <taxon>Dikarya</taxon>
        <taxon>Ascomycota</taxon>
        <taxon>Saccharomycotina</taxon>
        <taxon>Pichiomycetes</taxon>
        <taxon>Pichiales</taxon>
        <taxon>Pichiaceae</taxon>
        <taxon>Pichia</taxon>
    </lineage>
</organism>
<dbReference type="AlphaFoldDB" id="A0AAV5R6G6"/>
<dbReference type="PANTHER" id="PTHR13395">
    <property type="entry name" value="SISTER CHROMATID COHESION PROTEIN DCC1-RELATED"/>
    <property type="match status" value="1"/>
</dbReference>
<dbReference type="InterPro" id="IPR019128">
    <property type="entry name" value="Dcc1"/>
</dbReference>
<comment type="caution">
    <text evidence="3">The sequence shown here is derived from an EMBL/GenBank/DDBJ whole genome shotgun (WGS) entry which is preliminary data.</text>
</comment>
<accession>A0AAV5R6G6</accession>